<keyword evidence="3" id="KW-0378">Hydrolase</keyword>
<protein>
    <submittedName>
        <fullName evidence="6">Cutinase</fullName>
    </submittedName>
</protein>
<dbReference type="EMBL" id="FNDN01000005">
    <property type="protein sequence ID" value="SDI08155.1"/>
    <property type="molecule type" value="Genomic_DNA"/>
</dbReference>
<dbReference type="SUPFAM" id="SSF53474">
    <property type="entry name" value="alpha/beta-Hydrolases"/>
    <property type="match status" value="1"/>
</dbReference>
<dbReference type="Pfam" id="PF01083">
    <property type="entry name" value="Cutinase"/>
    <property type="match status" value="1"/>
</dbReference>
<keyword evidence="5" id="KW-0732">Signal</keyword>
<dbReference type="PANTHER" id="PTHR33630:SF9">
    <property type="entry name" value="CUTINASE 4"/>
    <property type="match status" value="1"/>
</dbReference>
<keyword evidence="2" id="KW-0719">Serine esterase</keyword>
<dbReference type="InterPro" id="IPR029058">
    <property type="entry name" value="AB_hydrolase_fold"/>
</dbReference>
<dbReference type="Proteomes" id="UP000183263">
    <property type="component" value="Unassembled WGS sequence"/>
</dbReference>
<dbReference type="InterPro" id="IPR000675">
    <property type="entry name" value="Cutinase/axe"/>
</dbReference>
<feature type="signal peptide" evidence="5">
    <location>
        <begin position="1"/>
        <end position="21"/>
    </location>
</feature>
<evidence type="ECO:0000313" key="6">
    <source>
        <dbReference type="EMBL" id="SDI08155.1"/>
    </source>
</evidence>
<evidence type="ECO:0000256" key="2">
    <source>
        <dbReference type="ARBA" id="ARBA00022487"/>
    </source>
</evidence>
<keyword evidence="4" id="KW-1015">Disulfide bond</keyword>
<dbReference type="AlphaFoldDB" id="A0A1G8HNF9"/>
<evidence type="ECO:0000256" key="4">
    <source>
        <dbReference type="ARBA" id="ARBA00023157"/>
    </source>
</evidence>
<sequence length="300" mass="30941">MKRVAALLSAAVAATVLPLVAAPAVQADPSCPSLHVVAVPGTWETSTKPDARPVPGMLSAVTGGLPKSVRADYVTYAATAFPWEGEVYGRSKKQAVDHARGMIGDMAAACPGTDMALIGYSQGADAAGDLAAEIGTGLGVVPPEKLVGVGLISDPRRAESDTLIGPHVPGNGASGPRIGGFGWVGHNTVTFCAAGDLYCSTEKDDFVTRLAGFMAQTSGSPAAAVGAFRGDALALWGDLAAAGGLPALMIQLDENANRERVEQLRSFYGSQVHQDYSTYVVDSSGNTALTWLRGWLRDKA</sequence>
<dbReference type="SMART" id="SM01110">
    <property type="entry name" value="Cutinase"/>
    <property type="match status" value="1"/>
</dbReference>
<evidence type="ECO:0000256" key="3">
    <source>
        <dbReference type="ARBA" id="ARBA00022801"/>
    </source>
</evidence>
<proteinExistence type="inferred from homology"/>
<reference evidence="6 7" key="1">
    <citation type="submission" date="2016-10" db="EMBL/GenBank/DDBJ databases">
        <authorList>
            <person name="de Groot N.N."/>
        </authorList>
    </citation>
    <scope>NUCLEOTIDE SEQUENCE [LARGE SCALE GENOMIC DNA]</scope>
    <source>
        <strain evidence="6 7">DSM 44892</strain>
    </source>
</reference>
<feature type="chain" id="PRO_5039047057" evidence="5">
    <location>
        <begin position="22"/>
        <end position="300"/>
    </location>
</feature>
<evidence type="ECO:0000256" key="1">
    <source>
        <dbReference type="ARBA" id="ARBA00007534"/>
    </source>
</evidence>
<dbReference type="OrthoDB" id="4409063at2"/>
<dbReference type="PANTHER" id="PTHR33630">
    <property type="entry name" value="CUTINASE RV1984C-RELATED-RELATED"/>
    <property type="match status" value="1"/>
</dbReference>
<dbReference type="Gene3D" id="3.40.50.1820">
    <property type="entry name" value="alpha/beta hydrolase"/>
    <property type="match status" value="1"/>
</dbReference>
<keyword evidence="7" id="KW-1185">Reference proteome</keyword>
<evidence type="ECO:0000256" key="5">
    <source>
        <dbReference type="SAM" id="SignalP"/>
    </source>
</evidence>
<evidence type="ECO:0000313" key="7">
    <source>
        <dbReference type="Proteomes" id="UP000183263"/>
    </source>
</evidence>
<name>A0A1G8HNF9_9NOCA</name>
<gene>
    <name evidence="6" type="ORF">SAMN05444695_10516</name>
</gene>
<comment type="similarity">
    <text evidence="1">Belongs to the cutinase family.</text>
</comment>
<dbReference type="RefSeq" id="WP_072737519.1">
    <property type="nucleotide sequence ID" value="NZ_CP048813.1"/>
</dbReference>
<dbReference type="GO" id="GO:0052689">
    <property type="term" value="F:carboxylic ester hydrolase activity"/>
    <property type="evidence" value="ECO:0007669"/>
    <property type="project" value="UniProtKB-KW"/>
</dbReference>
<organism evidence="6 7">
    <name type="scientific">Rhodococcus triatomae</name>
    <dbReference type="NCBI Taxonomy" id="300028"/>
    <lineage>
        <taxon>Bacteria</taxon>
        <taxon>Bacillati</taxon>
        <taxon>Actinomycetota</taxon>
        <taxon>Actinomycetes</taxon>
        <taxon>Mycobacteriales</taxon>
        <taxon>Nocardiaceae</taxon>
        <taxon>Rhodococcus</taxon>
    </lineage>
</organism>
<accession>A0A1G8HNF9</accession>